<dbReference type="EMBL" id="WTQJ01001885">
    <property type="protein sequence ID" value="MWR17651.1"/>
    <property type="molecule type" value="Genomic_DNA"/>
</dbReference>
<protein>
    <submittedName>
        <fullName evidence="6">Catabolite repressor/activator</fullName>
    </submittedName>
</protein>
<proteinExistence type="predicted"/>
<accession>A0A6D0ILR9</accession>
<organism evidence="6 8">
    <name type="scientific">Escherichia coli</name>
    <dbReference type="NCBI Taxonomy" id="562"/>
    <lineage>
        <taxon>Bacteria</taxon>
        <taxon>Pseudomonadati</taxon>
        <taxon>Pseudomonadota</taxon>
        <taxon>Gammaproteobacteria</taxon>
        <taxon>Enterobacterales</taxon>
        <taxon>Enterobacteriaceae</taxon>
        <taxon>Escherichia</taxon>
    </lineage>
</organism>
<dbReference type="Gene3D" id="3.40.50.2300">
    <property type="match status" value="1"/>
</dbReference>
<evidence type="ECO:0000256" key="2">
    <source>
        <dbReference type="ARBA" id="ARBA00023015"/>
    </source>
</evidence>
<evidence type="ECO:0000256" key="3">
    <source>
        <dbReference type="ARBA" id="ARBA00023125"/>
    </source>
</evidence>
<dbReference type="GO" id="GO:0003700">
    <property type="term" value="F:DNA-binding transcription factor activity"/>
    <property type="evidence" value="ECO:0007669"/>
    <property type="project" value="TreeGrafter"/>
</dbReference>
<dbReference type="AlphaFoldDB" id="A0A6D0ILR9"/>
<evidence type="ECO:0000256" key="4">
    <source>
        <dbReference type="ARBA" id="ARBA00023163"/>
    </source>
</evidence>
<name>A0A6D0ILR9_ECOLX</name>
<dbReference type="PANTHER" id="PTHR30146">
    <property type="entry name" value="LACI-RELATED TRANSCRIPTIONAL REPRESSOR"/>
    <property type="match status" value="1"/>
</dbReference>
<feature type="domain" description="Transcriptional regulator LacI/GalR-like sensor" evidence="5">
    <location>
        <begin position="11"/>
        <end position="155"/>
    </location>
</feature>
<dbReference type="InterPro" id="IPR028082">
    <property type="entry name" value="Peripla_BP_I"/>
</dbReference>
<dbReference type="Proteomes" id="UP000430387">
    <property type="component" value="Unassembled WGS sequence"/>
</dbReference>
<keyword evidence="4" id="KW-0804">Transcription</keyword>
<dbReference type="GO" id="GO:0000976">
    <property type="term" value="F:transcription cis-regulatory region binding"/>
    <property type="evidence" value="ECO:0007669"/>
    <property type="project" value="TreeGrafter"/>
</dbReference>
<evidence type="ECO:0000313" key="7">
    <source>
        <dbReference type="EMBL" id="MWR17652.1"/>
    </source>
</evidence>
<dbReference type="InterPro" id="IPR046335">
    <property type="entry name" value="LacI/GalR-like_sensor"/>
</dbReference>
<keyword evidence="1" id="KW-0678">Repressor</keyword>
<sequence length="161" mass="18438">LRKFPAETVLYLGALPELSVSFLREQGFRTAWKDDPREVHFLYANSYEREAAAQLFEKWLETHPMPQALFTTSFALLQGVMDVTLRRDGKLPSDLAIATFGDNELLDFLQCPVLAVAQRHRDVAERVLEIVLASLDEPRKPKPGLTRIKRNLYRRGVLSRS</sequence>
<dbReference type="SUPFAM" id="SSF53822">
    <property type="entry name" value="Periplasmic binding protein-like I"/>
    <property type="match status" value="1"/>
</dbReference>
<dbReference type="Pfam" id="PF13377">
    <property type="entry name" value="Peripla_BP_3"/>
    <property type="match status" value="1"/>
</dbReference>
<evidence type="ECO:0000313" key="8">
    <source>
        <dbReference type="Proteomes" id="UP000430387"/>
    </source>
</evidence>
<keyword evidence="3" id="KW-0238">DNA-binding</keyword>
<keyword evidence="2" id="KW-0805">Transcription regulation</keyword>
<comment type="caution">
    <text evidence="6">The sequence shown here is derived from an EMBL/GenBank/DDBJ whole genome shotgun (WGS) entry which is preliminary data.</text>
</comment>
<evidence type="ECO:0000256" key="1">
    <source>
        <dbReference type="ARBA" id="ARBA00022491"/>
    </source>
</evidence>
<feature type="non-terminal residue" evidence="6">
    <location>
        <position position="1"/>
    </location>
</feature>
<evidence type="ECO:0000259" key="5">
    <source>
        <dbReference type="Pfam" id="PF13377"/>
    </source>
</evidence>
<dbReference type="PANTHER" id="PTHR30146:SF45">
    <property type="entry name" value="CATABOLITE REPRESSOR_ACTIVATOR"/>
    <property type="match status" value="1"/>
</dbReference>
<dbReference type="EMBL" id="WTQJ01001886">
    <property type="protein sequence ID" value="MWR17652.1"/>
    <property type="molecule type" value="Genomic_DNA"/>
</dbReference>
<gene>
    <name evidence="6" type="ORF">GQA06_28165</name>
    <name evidence="7" type="ORF">GQA06_28170</name>
</gene>
<reference evidence="6 8" key="1">
    <citation type="submission" date="2019-12" db="EMBL/GenBank/DDBJ databases">
        <title>Enteriobacteria Tanzani isolates_8377-8380.</title>
        <authorList>
            <person name="Subbiah M."/>
            <person name="Call D."/>
        </authorList>
    </citation>
    <scope>NUCLEOTIDE SEQUENCE [LARGE SCALE GENOMIC DNA]</scope>
    <source>
        <strain evidence="6 8">8380wG1</strain>
    </source>
</reference>
<evidence type="ECO:0000313" key="6">
    <source>
        <dbReference type="EMBL" id="MWR17651.1"/>
    </source>
</evidence>